<keyword evidence="2" id="KW-1185">Reference proteome</keyword>
<accession>A0A067LFL8</accession>
<gene>
    <name evidence="1" type="ORF">JCGZ_24206</name>
</gene>
<dbReference type="AlphaFoldDB" id="A0A067LFL8"/>
<proteinExistence type="predicted"/>
<evidence type="ECO:0000313" key="2">
    <source>
        <dbReference type="Proteomes" id="UP000027138"/>
    </source>
</evidence>
<protein>
    <submittedName>
        <fullName evidence="1">Uncharacterized protein</fullName>
    </submittedName>
</protein>
<evidence type="ECO:0000313" key="1">
    <source>
        <dbReference type="EMBL" id="KDP43285.1"/>
    </source>
</evidence>
<dbReference type="Proteomes" id="UP000027138">
    <property type="component" value="Unassembled WGS sequence"/>
</dbReference>
<organism evidence="1 2">
    <name type="scientific">Jatropha curcas</name>
    <name type="common">Barbados nut</name>
    <dbReference type="NCBI Taxonomy" id="180498"/>
    <lineage>
        <taxon>Eukaryota</taxon>
        <taxon>Viridiplantae</taxon>
        <taxon>Streptophyta</taxon>
        <taxon>Embryophyta</taxon>
        <taxon>Tracheophyta</taxon>
        <taxon>Spermatophyta</taxon>
        <taxon>Magnoliopsida</taxon>
        <taxon>eudicotyledons</taxon>
        <taxon>Gunneridae</taxon>
        <taxon>Pentapetalae</taxon>
        <taxon>rosids</taxon>
        <taxon>fabids</taxon>
        <taxon>Malpighiales</taxon>
        <taxon>Euphorbiaceae</taxon>
        <taxon>Crotonoideae</taxon>
        <taxon>Jatropheae</taxon>
        <taxon>Jatropha</taxon>
    </lineage>
</organism>
<sequence length="93" mass="10732">MGRSAPPCAPDDMIWVIPDDMVWMIWKTTEWPSVGMEKKREYKRNERAGLLRIRPVGHVWGSAPWCTRHERMGHVGGRSSGVSVMLQINFHVM</sequence>
<reference evidence="1 2" key="1">
    <citation type="journal article" date="2014" name="PLoS ONE">
        <title>Global Analysis of Gene Expression Profiles in Physic Nut (Jatropha curcas L.) Seedlings Exposed to Salt Stress.</title>
        <authorList>
            <person name="Zhang L."/>
            <person name="Zhang C."/>
            <person name="Wu P."/>
            <person name="Chen Y."/>
            <person name="Li M."/>
            <person name="Jiang H."/>
            <person name="Wu G."/>
        </authorList>
    </citation>
    <scope>NUCLEOTIDE SEQUENCE [LARGE SCALE GENOMIC DNA]</scope>
    <source>
        <strain evidence="2">cv. GZQX0401</strain>
        <tissue evidence="1">Young leaves</tissue>
    </source>
</reference>
<dbReference type="EMBL" id="KK914276">
    <property type="protein sequence ID" value="KDP43285.1"/>
    <property type="molecule type" value="Genomic_DNA"/>
</dbReference>
<name>A0A067LFL8_JATCU</name>